<dbReference type="Proteomes" id="UP000009875">
    <property type="component" value="Unassembled WGS sequence"/>
</dbReference>
<dbReference type="RefSeq" id="WP_003777278.1">
    <property type="nucleotide sequence ID" value="NZ_JH992958.1"/>
</dbReference>
<dbReference type="GO" id="GO:0019281">
    <property type="term" value="P:L-methionine biosynthetic process from homoserine via O-succinyl-L-homoserine and cystathionine"/>
    <property type="evidence" value="ECO:0007669"/>
    <property type="project" value="InterPro"/>
</dbReference>
<dbReference type="Gene3D" id="3.40.50.880">
    <property type="match status" value="1"/>
</dbReference>
<keyword evidence="5 7" id="KW-0012">Acyltransferase</keyword>
<evidence type="ECO:0000256" key="4">
    <source>
        <dbReference type="ARBA" id="ARBA00023167"/>
    </source>
</evidence>
<evidence type="ECO:0000256" key="3">
    <source>
        <dbReference type="ARBA" id="ARBA00022679"/>
    </source>
</evidence>
<dbReference type="HAMAP" id="MF_00295">
    <property type="entry name" value="MetA_acyltransf"/>
    <property type="match status" value="1"/>
</dbReference>
<keyword evidence="3 7" id="KW-0808">Transferase</keyword>
<evidence type="ECO:0000256" key="8">
    <source>
        <dbReference type="PIRSR" id="PIRSR000450-1"/>
    </source>
</evidence>
<dbReference type="STRING" id="883081.HMPREF9698_00614"/>
<dbReference type="Pfam" id="PF04204">
    <property type="entry name" value="HTS"/>
    <property type="match status" value="1"/>
</dbReference>
<name>K9E9C8_9LACT</name>
<dbReference type="EMBL" id="AGXA01000014">
    <property type="protein sequence ID" value="EKU93819.1"/>
    <property type="molecule type" value="Genomic_DNA"/>
</dbReference>
<feature type="binding site" evidence="7">
    <location>
        <position position="191"/>
    </location>
    <ligand>
        <name>substrate</name>
    </ligand>
</feature>
<dbReference type="InterPro" id="IPR033752">
    <property type="entry name" value="MetA_family"/>
</dbReference>
<sequence>MPLILPEGLMSESLLEEEAIERLDSTKIRQLAVRPLKVAIVNLMPNKEETERQFLKVLSDPVLPVQIDLVRVASHKAKNTSQQHLEHFYKSLAEIKNAKYDGMLFTGAPLELLDYEEIDYWSELKELLDFAKENVYSTLFICWSAQAALYHYYGIKNSIVDQKIFGIYDYEKREDSKLVEGLDQVFSAPHSRWSCVDEGEVASHPELKILASRPDTGVSIVTNQDSRQVFSFGHWEYNIDTLHKEYERDLAENKDIQLPKNYYLGDGSQQKIRDDWKESGSLFFSNWLHDIIYQGTPYDLENITAHIESESANSQSYASQFAKENERI</sequence>
<dbReference type="GO" id="GO:0005737">
    <property type="term" value="C:cytoplasm"/>
    <property type="evidence" value="ECO:0007669"/>
    <property type="project" value="UniProtKB-SubCell"/>
</dbReference>
<organism evidence="9 10">
    <name type="scientific">Alloiococcus otitis ATCC 51267</name>
    <dbReference type="NCBI Taxonomy" id="883081"/>
    <lineage>
        <taxon>Bacteria</taxon>
        <taxon>Bacillati</taxon>
        <taxon>Bacillota</taxon>
        <taxon>Bacilli</taxon>
        <taxon>Lactobacillales</taxon>
        <taxon>Carnobacteriaceae</taxon>
        <taxon>Alloiococcus</taxon>
    </lineage>
</organism>
<comment type="caution">
    <text evidence="9">The sequence shown here is derived from an EMBL/GenBank/DDBJ whole genome shotgun (WGS) entry which is preliminary data.</text>
</comment>
<evidence type="ECO:0000313" key="10">
    <source>
        <dbReference type="Proteomes" id="UP000009875"/>
    </source>
</evidence>
<feature type="active site" evidence="7">
    <location>
        <position position="236"/>
    </location>
</feature>
<evidence type="ECO:0000256" key="2">
    <source>
        <dbReference type="ARBA" id="ARBA00022605"/>
    </source>
</evidence>
<dbReference type="PANTHER" id="PTHR20919">
    <property type="entry name" value="HOMOSERINE O-SUCCINYLTRANSFERASE"/>
    <property type="match status" value="1"/>
</dbReference>
<dbReference type="CDD" id="cd03131">
    <property type="entry name" value="GATase1_HTS"/>
    <property type="match status" value="1"/>
</dbReference>
<feature type="active site" description="Proton acceptor" evidence="7">
    <location>
        <position position="234"/>
    </location>
</feature>
<dbReference type="InterPro" id="IPR029062">
    <property type="entry name" value="Class_I_gatase-like"/>
</dbReference>
<feature type="binding site" evidence="7">
    <location>
        <position position="248"/>
    </location>
    <ligand>
        <name>substrate</name>
    </ligand>
</feature>
<dbReference type="EC" id="2.3.1.31" evidence="7"/>
<keyword evidence="10" id="KW-1185">Reference proteome</keyword>
<dbReference type="eggNOG" id="COG1897">
    <property type="taxonomic scope" value="Bacteria"/>
</dbReference>
<dbReference type="HOGENOM" id="CLU_057851_0_1_9"/>
<keyword evidence="1 7" id="KW-0963">Cytoplasm</keyword>
<evidence type="ECO:0000256" key="7">
    <source>
        <dbReference type="HAMAP-Rule" id="MF_00295"/>
    </source>
</evidence>
<gene>
    <name evidence="7" type="primary">metAA</name>
    <name evidence="9" type="ORF">HMPREF9698_00614</name>
</gene>
<comment type="pathway">
    <text evidence="7">Amino-acid biosynthesis; L-methionine biosynthesis via de novo pathway; O-acetyl-L-homoserine from L-homoserine: step 1/1.</text>
</comment>
<comment type="catalytic activity">
    <reaction evidence="6 7">
        <text>L-homoserine + acetyl-CoA = O-acetyl-L-homoserine + CoA</text>
        <dbReference type="Rhea" id="RHEA:13701"/>
        <dbReference type="ChEBI" id="CHEBI:57287"/>
        <dbReference type="ChEBI" id="CHEBI:57288"/>
        <dbReference type="ChEBI" id="CHEBI:57476"/>
        <dbReference type="ChEBI" id="CHEBI:57716"/>
        <dbReference type="EC" id="2.3.1.31"/>
    </reaction>
</comment>
<dbReference type="NCBIfam" id="TIGR01001">
    <property type="entry name" value="metA"/>
    <property type="match status" value="1"/>
</dbReference>
<accession>K9E9C8</accession>
<dbReference type="AlphaFoldDB" id="K9E9C8"/>
<reference evidence="9 10" key="1">
    <citation type="submission" date="2012-09" db="EMBL/GenBank/DDBJ databases">
        <title>The Genome Sequence of Alloiococcus otitis ATCC 51267.</title>
        <authorList>
            <consortium name="The Broad Institute Genome Sequencing Platform"/>
            <person name="Earl A."/>
            <person name="Ward D."/>
            <person name="Feldgarden M."/>
            <person name="Gevers D."/>
            <person name="Huys G."/>
            <person name="Walker B."/>
            <person name="Young S.K."/>
            <person name="Zeng Q."/>
            <person name="Gargeya S."/>
            <person name="Fitzgerald M."/>
            <person name="Haas B."/>
            <person name="Abouelleil A."/>
            <person name="Alvarado L."/>
            <person name="Arachchi H.M."/>
            <person name="Berlin A.M."/>
            <person name="Chapman S.B."/>
            <person name="Goldberg J."/>
            <person name="Griggs A."/>
            <person name="Gujja S."/>
            <person name="Hansen M."/>
            <person name="Howarth C."/>
            <person name="Imamovic A."/>
            <person name="Larimer J."/>
            <person name="McCowen C."/>
            <person name="Montmayeur A."/>
            <person name="Murphy C."/>
            <person name="Neiman D."/>
            <person name="Pearson M."/>
            <person name="Priest M."/>
            <person name="Roberts A."/>
            <person name="Saif S."/>
            <person name="Shea T."/>
            <person name="Sisk P."/>
            <person name="Sykes S."/>
            <person name="Wortman J."/>
            <person name="Nusbaum C."/>
            <person name="Birren B."/>
        </authorList>
    </citation>
    <scope>NUCLEOTIDE SEQUENCE [LARGE SCALE GENOMIC DNA]</scope>
    <source>
        <strain evidence="9 10">ATCC 51267</strain>
    </source>
</reference>
<comment type="caution">
    <text evidence="7">Lacks conserved residue(s) required for the propagation of feature annotation.</text>
</comment>
<evidence type="ECO:0000256" key="1">
    <source>
        <dbReference type="ARBA" id="ARBA00022490"/>
    </source>
</evidence>
<keyword evidence="2 7" id="KW-0028">Amino-acid biosynthesis</keyword>
<dbReference type="GO" id="GO:0004414">
    <property type="term" value="F:homoserine O-acetyltransferase activity"/>
    <property type="evidence" value="ECO:0007669"/>
    <property type="project" value="UniProtKB-EC"/>
</dbReference>
<comment type="subcellular location">
    <subcellularLocation>
        <location evidence="7">Cytoplasm</location>
    </subcellularLocation>
</comment>
<evidence type="ECO:0000313" key="9">
    <source>
        <dbReference type="EMBL" id="EKU93819.1"/>
    </source>
</evidence>
<dbReference type="PIRSF" id="PIRSF000450">
    <property type="entry name" value="H_ser_succinyltr"/>
    <property type="match status" value="1"/>
</dbReference>
<feature type="active site" description="Acyl-thioester intermediate" evidence="7 8">
    <location>
        <position position="142"/>
    </location>
</feature>
<feature type="site" description="Important for substrate specificity" evidence="7">
    <location>
        <position position="191"/>
    </location>
</feature>
<feature type="binding site" evidence="7">
    <location>
        <position position="163"/>
    </location>
    <ligand>
        <name>substrate</name>
    </ligand>
</feature>
<dbReference type="OrthoDB" id="9772423at2"/>
<protein>
    <recommendedName>
        <fullName evidence="7">Homoserine O-acetyltransferase</fullName>
        <shortName evidence="7">HAT</shortName>
        <ecNumber evidence="7">2.3.1.31</ecNumber>
    </recommendedName>
    <alternativeName>
        <fullName evidence="7">Homoserine transacetylase</fullName>
        <shortName evidence="7">HTA</shortName>
    </alternativeName>
</protein>
<dbReference type="PATRIC" id="fig|883081.3.peg.614"/>
<evidence type="ECO:0000256" key="5">
    <source>
        <dbReference type="ARBA" id="ARBA00023315"/>
    </source>
</evidence>
<comment type="similarity">
    <text evidence="7">Belongs to the MetA family.</text>
</comment>
<dbReference type="UniPathway" id="UPA00051">
    <property type="reaction ID" value="UER00074"/>
</dbReference>
<evidence type="ECO:0000256" key="6">
    <source>
        <dbReference type="ARBA" id="ARBA00049043"/>
    </source>
</evidence>
<dbReference type="SUPFAM" id="SSF52317">
    <property type="entry name" value="Class I glutamine amidotransferase-like"/>
    <property type="match status" value="1"/>
</dbReference>
<dbReference type="PANTHER" id="PTHR20919:SF0">
    <property type="entry name" value="HOMOSERINE O-SUCCINYLTRANSFERASE"/>
    <property type="match status" value="1"/>
</dbReference>
<comment type="function">
    <text evidence="7">Transfers an acetyl group from acetyl-CoA to L-homoserine, forming acetyl-L-homoserine.</text>
</comment>
<dbReference type="InterPro" id="IPR005697">
    <property type="entry name" value="HST_MetA"/>
</dbReference>
<dbReference type="GO" id="GO:0008899">
    <property type="term" value="F:homoserine O-succinyltransferase activity"/>
    <property type="evidence" value="ECO:0007669"/>
    <property type="project" value="UniProtKB-UniRule"/>
</dbReference>
<feature type="site" description="Important for acyl-CoA specificity" evidence="7">
    <location>
        <position position="111"/>
    </location>
</feature>
<proteinExistence type="inferred from homology"/>
<keyword evidence="4 7" id="KW-0486">Methionine biosynthesis</keyword>